<name>L8JIS7_9BACT</name>
<dbReference type="PANTHER" id="PTHR32305:SF15">
    <property type="entry name" value="PROTEIN RHSA-RELATED"/>
    <property type="match status" value="1"/>
</dbReference>
<dbReference type="AlphaFoldDB" id="L8JIS7"/>
<feature type="region of interest" description="Disordered" evidence="1">
    <location>
        <begin position="726"/>
        <end position="768"/>
    </location>
</feature>
<organism evidence="2 3">
    <name type="scientific">Fulvivirga imtechensis AK7</name>
    <dbReference type="NCBI Taxonomy" id="1237149"/>
    <lineage>
        <taxon>Bacteria</taxon>
        <taxon>Pseudomonadati</taxon>
        <taxon>Bacteroidota</taxon>
        <taxon>Cytophagia</taxon>
        <taxon>Cytophagales</taxon>
        <taxon>Fulvivirgaceae</taxon>
        <taxon>Fulvivirga</taxon>
    </lineage>
</organism>
<gene>
    <name evidence="2" type="ORF">C900_05903</name>
</gene>
<dbReference type="RefSeq" id="WP_009582984.1">
    <property type="nucleotide sequence ID" value="NZ_AMZN01000095.1"/>
</dbReference>
<dbReference type="eggNOG" id="COG3209">
    <property type="taxonomic scope" value="Bacteria"/>
</dbReference>
<sequence length="768" mass="86876">MKTKIYKILLSIFLWTISVQLYSQGLILTSGAYDVHGLTYDKNGNINTLKRQGLINGTVSSLDELYYTYTGDQLKVVKDLGSSDIFNDRVSALEEFMYDANGNMVKDLNKEIDTIYYNILNLPDTVVFIDGRKVVYTYLSNGAKIKQKVLDSSGKTVKLKRYSGIAEYFDNDVIIGITSISKLSFNKEEDQVIRSEYRYFLQDHVGNNRMVITPDTKVDTFATDYEGATDNDFANYGEVTRVNSTLYNHTSGGSYSERLSGVDGETIGLAKSLAVFPGDTVKMEVYAKYFANQGGSTGIASNMLAAITAAFGITPDPGGEGEWVYETFEALFGAGPLVDNSTNNGDAPAAYLNYLYFDKEYNLLDMGYDRISTVDLGDDLTSAHERLHLQAVVTQPGYLYIYLSNENNYIQDVYFDDLKIMHKKSPIQQETHYYPFGEAIASLSYTREGVKNDYLYNGKELDSTTQWHDYGARHYDAQLARWHNIDPLAEKYSSWSPYSYALSDPINIIDPDGRDNQSALDWSSENLLPRVDITYKPWYADPDNSRRWEAGVVPDHMVCQEAVFTAYMNSDAGPWLRENGFANGRDNTAFKNRNSAREWFQEGDGTYKEYDTDITSGQVGDIVETGEDQGYKGHVTLLAAAPPEAISYRRGGTEHERIDIKTHSTGATQTDENGNQVRKVYGEKTFTMVRKRNADGSWTEWRVGTSDGRYKENGQRWRGYMRINGEKIKSEEEKKKQEESDKKRREEFTNQLLESGAPLPRLLSPHMN</sequence>
<feature type="compositionally biased region" description="Basic and acidic residues" evidence="1">
    <location>
        <begin position="726"/>
        <end position="748"/>
    </location>
</feature>
<dbReference type="Gene3D" id="2.180.10.10">
    <property type="entry name" value="RHS repeat-associated core"/>
    <property type="match status" value="2"/>
</dbReference>
<dbReference type="NCBIfam" id="TIGR03696">
    <property type="entry name" value="Rhs_assc_core"/>
    <property type="match status" value="1"/>
</dbReference>
<dbReference type="EMBL" id="AMZN01000095">
    <property type="protein sequence ID" value="ELR68720.1"/>
    <property type="molecule type" value="Genomic_DNA"/>
</dbReference>
<comment type="caution">
    <text evidence="2">The sequence shown here is derived from an EMBL/GenBank/DDBJ whole genome shotgun (WGS) entry which is preliminary data.</text>
</comment>
<dbReference type="InterPro" id="IPR022385">
    <property type="entry name" value="Rhs_assc_core"/>
</dbReference>
<evidence type="ECO:0000256" key="1">
    <source>
        <dbReference type="SAM" id="MobiDB-lite"/>
    </source>
</evidence>
<dbReference type="Proteomes" id="UP000011135">
    <property type="component" value="Unassembled WGS sequence"/>
</dbReference>
<dbReference type="InterPro" id="IPR050708">
    <property type="entry name" value="T6SS_VgrG/RHS"/>
</dbReference>
<accession>L8JIS7</accession>
<dbReference type="PANTHER" id="PTHR32305">
    <property type="match status" value="1"/>
</dbReference>
<reference evidence="2 3" key="1">
    <citation type="submission" date="2012-12" db="EMBL/GenBank/DDBJ databases">
        <title>Genome assembly of Fulvivirga imtechensis AK7.</title>
        <authorList>
            <person name="Nupur N."/>
            <person name="Khatri I."/>
            <person name="Kumar R."/>
            <person name="Subramanian S."/>
            <person name="Pinnaka A."/>
        </authorList>
    </citation>
    <scope>NUCLEOTIDE SEQUENCE [LARGE SCALE GENOMIC DNA]</scope>
    <source>
        <strain evidence="2 3">AK7</strain>
    </source>
</reference>
<dbReference type="PATRIC" id="fig|1237149.3.peg.5221"/>
<keyword evidence="3" id="KW-1185">Reference proteome</keyword>
<dbReference type="STRING" id="1237149.C900_05903"/>
<evidence type="ECO:0000313" key="3">
    <source>
        <dbReference type="Proteomes" id="UP000011135"/>
    </source>
</evidence>
<evidence type="ECO:0000313" key="2">
    <source>
        <dbReference type="EMBL" id="ELR68720.1"/>
    </source>
</evidence>
<dbReference type="OrthoDB" id="976756at2"/>
<protein>
    <submittedName>
        <fullName evidence="2">Uncharacterized protein</fullName>
    </submittedName>
</protein>
<proteinExistence type="predicted"/>